<feature type="transmembrane region" description="Helical" evidence="1">
    <location>
        <begin position="132"/>
        <end position="150"/>
    </location>
</feature>
<name>A0AA39NTX5_9AGAR</name>
<proteinExistence type="predicted"/>
<organism evidence="2 3">
    <name type="scientific">Armillaria novae-zelandiae</name>
    <dbReference type="NCBI Taxonomy" id="153914"/>
    <lineage>
        <taxon>Eukaryota</taxon>
        <taxon>Fungi</taxon>
        <taxon>Dikarya</taxon>
        <taxon>Basidiomycota</taxon>
        <taxon>Agaricomycotina</taxon>
        <taxon>Agaricomycetes</taxon>
        <taxon>Agaricomycetidae</taxon>
        <taxon>Agaricales</taxon>
        <taxon>Marasmiineae</taxon>
        <taxon>Physalacriaceae</taxon>
        <taxon>Armillaria</taxon>
    </lineage>
</organism>
<dbReference type="Proteomes" id="UP001175227">
    <property type="component" value="Unassembled WGS sequence"/>
</dbReference>
<sequence>MYTRSSSLHDDYPARVLLEAETRYASVLAQNRVRKLSILVNIHSSGWHSSRQNHDMHYTLRGYNREGWMVVMLEMKAGNAGDAVVIQCTSERVSLSILYISRCLDMDGIAIEIPVKDSLGVASSSQPLSISFFWASSAAAFASSSFWVMVERSAPVIRSFGLILGVNTSPFVFIAPSLASCILFTNRIL</sequence>
<keyword evidence="3" id="KW-1185">Reference proteome</keyword>
<gene>
    <name evidence="2" type="ORF">IW261DRAFT_1424886</name>
</gene>
<comment type="caution">
    <text evidence="2">The sequence shown here is derived from an EMBL/GenBank/DDBJ whole genome shotgun (WGS) entry which is preliminary data.</text>
</comment>
<evidence type="ECO:0000256" key="1">
    <source>
        <dbReference type="SAM" id="Phobius"/>
    </source>
</evidence>
<evidence type="ECO:0000313" key="2">
    <source>
        <dbReference type="EMBL" id="KAK0471802.1"/>
    </source>
</evidence>
<dbReference type="AlphaFoldDB" id="A0AA39NTX5"/>
<reference evidence="2" key="1">
    <citation type="submission" date="2023-06" db="EMBL/GenBank/DDBJ databases">
        <authorList>
            <consortium name="Lawrence Berkeley National Laboratory"/>
            <person name="Ahrendt S."/>
            <person name="Sahu N."/>
            <person name="Indic B."/>
            <person name="Wong-Bajracharya J."/>
            <person name="Merenyi Z."/>
            <person name="Ke H.-M."/>
            <person name="Monk M."/>
            <person name="Kocsube S."/>
            <person name="Drula E."/>
            <person name="Lipzen A."/>
            <person name="Balint B."/>
            <person name="Henrissat B."/>
            <person name="Andreopoulos B."/>
            <person name="Martin F.M."/>
            <person name="Harder C.B."/>
            <person name="Rigling D."/>
            <person name="Ford K.L."/>
            <person name="Foster G.D."/>
            <person name="Pangilinan J."/>
            <person name="Papanicolaou A."/>
            <person name="Barry K."/>
            <person name="LaButti K."/>
            <person name="Viragh M."/>
            <person name="Koriabine M."/>
            <person name="Yan M."/>
            <person name="Riley R."/>
            <person name="Champramary S."/>
            <person name="Plett K.L."/>
            <person name="Tsai I.J."/>
            <person name="Slot J."/>
            <person name="Sipos G."/>
            <person name="Plett J."/>
            <person name="Nagy L.G."/>
            <person name="Grigoriev I.V."/>
        </authorList>
    </citation>
    <scope>NUCLEOTIDE SEQUENCE</scope>
    <source>
        <strain evidence="2">ICMP 16352</strain>
    </source>
</reference>
<keyword evidence="1" id="KW-0472">Membrane</keyword>
<evidence type="ECO:0000313" key="3">
    <source>
        <dbReference type="Proteomes" id="UP001175227"/>
    </source>
</evidence>
<keyword evidence="1" id="KW-1133">Transmembrane helix</keyword>
<keyword evidence="1" id="KW-0812">Transmembrane</keyword>
<dbReference type="EMBL" id="JAUEPR010000047">
    <property type="protein sequence ID" value="KAK0471802.1"/>
    <property type="molecule type" value="Genomic_DNA"/>
</dbReference>
<feature type="transmembrane region" description="Helical" evidence="1">
    <location>
        <begin position="162"/>
        <end position="185"/>
    </location>
</feature>
<accession>A0AA39NTX5</accession>
<protein>
    <submittedName>
        <fullName evidence="2">Uncharacterized protein</fullName>
    </submittedName>
</protein>